<dbReference type="EMBL" id="JAPWGM010000003">
    <property type="protein sequence ID" value="MCZ4244346.1"/>
    <property type="molecule type" value="Genomic_DNA"/>
</dbReference>
<name>A0ABT4L937_9SPHI</name>
<comment type="caution">
    <text evidence="2">The sequence shown here is derived from an EMBL/GenBank/DDBJ whole genome shotgun (WGS) entry which is preliminary data.</text>
</comment>
<evidence type="ECO:0000313" key="3">
    <source>
        <dbReference type="Proteomes" id="UP001144347"/>
    </source>
</evidence>
<gene>
    <name evidence="2" type="ORF">O0955_10060</name>
</gene>
<sequence>MEKQRFSKEFAPEDLRGRTHFISLNKANKLIENFHENRSSLIPQNLQDKDKEVGILPYSETFNVKSILKALQQKGCEGLRIHMGLNEDFQVVFVLRAVDEFGEDMLSNPVKPIMKTAKLMSFSAGADEDGLDEGFSLDDSQRVPPWPVVSQ</sequence>
<dbReference type="Proteomes" id="UP001144347">
    <property type="component" value="Unassembled WGS sequence"/>
</dbReference>
<organism evidence="2 3">
    <name type="scientific">Pedobacter punctiformis</name>
    <dbReference type="NCBI Taxonomy" id="3004097"/>
    <lineage>
        <taxon>Bacteria</taxon>
        <taxon>Pseudomonadati</taxon>
        <taxon>Bacteroidota</taxon>
        <taxon>Sphingobacteriia</taxon>
        <taxon>Sphingobacteriales</taxon>
        <taxon>Sphingobacteriaceae</taxon>
        <taxon>Pedobacter</taxon>
    </lineage>
</organism>
<proteinExistence type="predicted"/>
<dbReference type="RefSeq" id="WP_269427415.1">
    <property type="nucleotide sequence ID" value="NZ_JAPWGM010000003.1"/>
</dbReference>
<feature type="region of interest" description="Disordered" evidence="1">
    <location>
        <begin position="130"/>
        <end position="151"/>
    </location>
</feature>
<accession>A0ABT4L937</accession>
<keyword evidence="3" id="KW-1185">Reference proteome</keyword>
<reference evidence="2" key="1">
    <citation type="submission" date="2022-12" db="EMBL/GenBank/DDBJ databases">
        <title>Genome sequence of HCMS5-2.</title>
        <authorList>
            <person name="Woo H."/>
        </authorList>
    </citation>
    <scope>NUCLEOTIDE SEQUENCE</scope>
    <source>
        <strain evidence="2">HCMS5-2</strain>
    </source>
</reference>
<evidence type="ECO:0000256" key="1">
    <source>
        <dbReference type="SAM" id="MobiDB-lite"/>
    </source>
</evidence>
<protein>
    <submittedName>
        <fullName evidence="2">Uncharacterized protein</fullName>
    </submittedName>
</protein>
<evidence type="ECO:0000313" key="2">
    <source>
        <dbReference type="EMBL" id="MCZ4244346.1"/>
    </source>
</evidence>